<accession>A0A0E9QWC1</accession>
<dbReference type="EMBL" id="GBXM01087418">
    <property type="protein sequence ID" value="JAH21159.1"/>
    <property type="molecule type" value="Transcribed_RNA"/>
</dbReference>
<dbReference type="AlphaFoldDB" id="A0A0E9QWC1"/>
<protein>
    <submittedName>
        <fullName evidence="1">Uncharacterized protein</fullName>
    </submittedName>
</protein>
<reference evidence="1" key="2">
    <citation type="journal article" date="2015" name="Fish Shellfish Immunol.">
        <title>Early steps in the European eel (Anguilla anguilla)-Vibrio vulnificus interaction in the gills: Role of the RtxA13 toxin.</title>
        <authorList>
            <person name="Callol A."/>
            <person name="Pajuelo D."/>
            <person name="Ebbesson L."/>
            <person name="Teles M."/>
            <person name="MacKenzie S."/>
            <person name="Amaro C."/>
        </authorList>
    </citation>
    <scope>NUCLEOTIDE SEQUENCE</scope>
</reference>
<organism evidence="1">
    <name type="scientific">Anguilla anguilla</name>
    <name type="common">European freshwater eel</name>
    <name type="synonym">Muraena anguilla</name>
    <dbReference type="NCBI Taxonomy" id="7936"/>
    <lineage>
        <taxon>Eukaryota</taxon>
        <taxon>Metazoa</taxon>
        <taxon>Chordata</taxon>
        <taxon>Craniata</taxon>
        <taxon>Vertebrata</taxon>
        <taxon>Euteleostomi</taxon>
        <taxon>Actinopterygii</taxon>
        <taxon>Neopterygii</taxon>
        <taxon>Teleostei</taxon>
        <taxon>Anguilliformes</taxon>
        <taxon>Anguillidae</taxon>
        <taxon>Anguilla</taxon>
    </lineage>
</organism>
<sequence length="34" mass="3849">MQSLFISSTANFSNHRCHGHRFILLFKISGSVIV</sequence>
<reference evidence="1" key="1">
    <citation type="submission" date="2014-11" db="EMBL/GenBank/DDBJ databases">
        <authorList>
            <person name="Amaro Gonzalez C."/>
        </authorList>
    </citation>
    <scope>NUCLEOTIDE SEQUENCE</scope>
</reference>
<proteinExistence type="predicted"/>
<name>A0A0E9QWC1_ANGAN</name>
<evidence type="ECO:0000313" key="1">
    <source>
        <dbReference type="EMBL" id="JAH21159.1"/>
    </source>
</evidence>